<comment type="catalytic activity">
    <reaction evidence="11">
        <text>hydrogencarbonate + L-glutamine + 2 ATP + H2O = carbamoyl phosphate + L-glutamate + 2 ADP + phosphate + 2 H(+)</text>
        <dbReference type="Rhea" id="RHEA:18633"/>
        <dbReference type="ChEBI" id="CHEBI:15377"/>
        <dbReference type="ChEBI" id="CHEBI:15378"/>
        <dbReference type="ChEBI" id="CHEBI:17544"/>
        <dbReference type="ChEBI" id="CHEBI:29985"/>
        <dbReference type="ChEBI" id="CHEBI:30616"/>
        <dbReference type="ChEBI" id="CHEBI:43474"/>
        <dbReference type="ChEBI" id="CHEBI:58228"/>
        <dbReference type="ChEBI" id="CHEBI:58359"/>
        <dbReference type="ChEBI" id="CHEBI:456216"/>
        <dbReference type="EC" id="6.3.5.5"/>
    </reaction>
</comment>
<dbReference type="NCBIfam" id="TIGR01368">
    <property type="entry name" value="CPSaseIIsmall"/>
    <property type="match status" value="1"/>
</dbReference>
<keyword evidence="9" id="KW-0665">Pyrimidine biosynthesis</keyword>
<protein>
    <recommendedName>
        <fullName evidence="4">carbamoyl-phosphate synthase (glutamine-hydrolyzing)</fullName>
        <ecNumber evidence="4">6.3.5.5</ecNumber>
    </recommendedName>
    <alternativeName>
        <fullName evidence="10">Arginine-specific carbamoyl phosphate synthetase, glutamine chain</fullName>
    </alternativeName>
</protein>
<keyword evidence="5 14" id="KW-0436">Ligase</keyword>
<dbReference type="Gene3D" id="3.40.50.880">
    <property type="match status" value="1"/>
</dbReference>
<keyword evidence="7" id="KW-0067">ATP-binding</keyword>
<dbReference type="InterPro" id="IPR017926">
    <property type="entry name" value="GATASE"/>
</dbReference>
<dbReference type="GO" id="GO:0004088">
    <property type="term" value="F:carbamoyl-phosphate synthase (glutamine-hydrolyzing) activity"/>
    <property type="evidence" value="ECO:0007669"/>
    <property type="project" value="UniProtKB-EC"/>
</dbReference>
<dbReference type="HAMAP" id="MF_01209">
    <property type="entry name" value="CPSase_S_chain"/>
    <property type="match status" value="1"/>
</dbReference>
<evidence type="ECO:0000256" key="10">
    <source>
        <dbReference type="ARBA" id="ARBA00044340"/>
    </source>
</evidence>
<dbReference type="Pfam" id="PF00988">
    <property type="entry name" value="CPSase_sm_chain"/>
    <property type="match status" value="1"/>
</dbReference>
<dbReference type="NCBIfam" id="NF009475">
    <property type="entry name" value="PRK12838.1"/>
    <property type="match status" value="1"/>
</dbReference>
<dbReference type="InterPro" id="IPR035686">
    <property type="entry name" value="CPSase_GATase1"/>
</dbReference>
<dbReference type="FunFam" id="3.50.30.20:FF:000001">
    <property type="entry name" value="Carbamoyl-phosphate synthase small chain"/>
    <property type="match status" value="1"/>
</dbReference>
<dbReference type="GO" id="GO:0005524">
    <property type="term" value="F:ATP binding"/>
    <property type="evidence" value="ECO:0007669"/>
    <property type="project" value="UniProtKB-KW"/>
</dbReference>
<evidence type="ECO:0000313" key="14">
    <source>
        <dbReference type="EMBL" id="QDH76314.1"/>
    </source>
</evidence>
<dbReference type="Pfam" id="PF00117">
    <property type="entry name" value="GATase"/>
    <property type="match status" value="1"/>
</dbReference>
<dbReference type="InterPro" id="IPR029062">
    <property type="entry name" value="Class_I_gatase-like"/>
</dbReference>
<evidence type="ECO:0000256" key="1">
    <source>
        <dbReference type="ARBA" id="ARBA00004812"/>
    </source>
</evidence>
<evidence type="ECO:0000256" key="12">
    <source>
        <dbReference type="ARBA" id="ARBA00049285"/>
    </source>
</evidence>
<gene>
    <name evidence="14" type="primary">carA</name>
</gene>
<evidence type="ECO:0000259" key="13">
    <source>
        <dbReference type="SMART" id="SM01097"/>
    </source>
</evidence>
<reference evidence="14" key="1">
    <citation type="submission" date="2018-12" db="EMBL/GenBank/DDBJ databases">
        <authorList>
            <person name="Hoang C.K."/>
            <person name="Le H.M."/>
        </authorList>
    </citation>
    <scope>NUCLEOTIDE SEQUENCE</scope>
</reference>
<dbReference type="SUPFAM" id="SSF52021">
    <property type="entry name" value="Carbamoyl phosphate synthetase, small subunit N-terminal domain"/>
    <property type="match status" value="1"/>
</dbReference>
<accession>A0A514C969</accession>
<feature type="domain" description="Carbamoyl-phosphate synthase small subunit N-terminal" evidence="13">
    <location>
        <begin position="1"/>
        <end position="130"/>
    </location>
</feature>
<evidence type="ECO:0000256" key="8">
    <source>
        <dbReference type="ARBA" id="ARBA00022962"/>
    </source>
</evidence>
<comment type="pathway">
    <text evidence="1">Pyrimidine metabolism; UMP biosynthesis via de novo pathway; (S)-dihydroorotate from bicarbonate: step 1/3.</text>
</comment>
<dbReference type="PANTHER" id="PTHR43418">
    <property type="entry name" value="MULTIFUNCTIONAL TRYPTOPHAN BIOSYNTHESIS PROTEIN-RELATED"/>
    <property type="match status" value="1"/>
</dbReference>
<dbReference type="PROSITE" id="PS51273">
    <property type="entry name" value="GATASE_TYPE_1"/>
    <property type="match status" value="1"/>
</dbReference>
<dbReference type="InterPro" id="IPR036480">
    <property type="entry name" value="CarbP_synth_ssu_N_sf"/>
</dbReference>
<comment type="pathway">
    <text evidence="2">Amino-acid biosynthesis; L-arginine biosynthesis; carbamoyl phosphate from bicarbonate: step 1/1.</text>
</comment>
<dbReference type="PRINTS" id="PR00097">
    <property type="entry name" value="ANTSNTHASEII"/>
</dbReference>
<evidence type="ECO:0000256" key="9">
    <source>
        <dbReference type="ARBA" id="ARBA00022975"/>
    </source>
</evidence>
<evidence type="ECO:0000256" key="7">
    <source>
        <dbReference type="ARBA" id="ARBA00022840"/>
    </source>
</evidence>
<keyword evidence="14" id="KW-0808">Transferase</keyword>
<dbReference type="CDD" id="cd01744">
    <property type="entry name" value="GATase1_CPSase"/>
    <property type="match status" value="1"/>
</dbReference>
<evidence type="ECO:0000256" key="6">
    <source>
        <dbReference type="ARBA" id="ARBA00022741"/>
    </source>
</evidence>
<sequence length="379" mass="40939">MLADGTVLEGFGLGATGHAVGEVCFNTAMTGYEEILTDPSYAGQIITFTFPHIGNVGTNEEDIETVNMAATPGARGVIMHSAITAPSNYRATRHLNDWLKARGIIGLGGIDTRALTSLIRVKGMPNAVIAHEPSGKFDLPALKKEAKDWPGLVGMDLVPMVTSGQRFTWDEMPWVWNEGYSRQTNPEFHVVAIDYGIKRNILRLLAATGCRVTVVPAKTTADEIMALKPDGVFLSNGPGDPAATGEYAVPVIKKLIDSGTPTFGICLGHQMLGIALGGKTIKMHQGHHGANHPVKDLTTGKVEITSMNHGFAIDKNTLPKNVEQTHISLFDGSNCGLALNDKPVFSVQYHPEASPGPRDSHYLFTRFTEMMRRAKQKIA</sequence>
<organism evidence="14">
    <name type="scientific">uncultured microorganism</name>
    <dbReference type="NCBI Taxonomy" id="358574"/>
    <lineage>
        <taxon>unclassified sequences</taxon>
        <taxon>environmental samples</taxon>
    </lineage>
</organism>
<keyword evidence="14" id="KW-0328">Glycosyltransferase</keyword>
<dbReference type="GO" id="GO:0016757">
    <property type="term" value="F:glycosyltransferase activity"/>
    <property type="evidence" value="ECO:0007669"/>
    <property type="project" value="UniProtKB-KW"/>
</dbReference>
<name>A0A514C969_9ZZZZ</name>
<dbReference type="GO" id="GO:0006541">
    <property type="term" value="P:glutamine metabolic process"/>
    <property type="evidence" value="ECO:0007669"/>
    <property type="project" value="InterPro"/>
</dbReference>
<dbReference type="InterPro" id="IPR006274">
    <property type="entry name" value="CarbamoylP_synth_ssu"/>
</dbReference>
<comment type="similarity">
    <text evidence="3">Belongs to the CarA family.</text>
</comment>
<evidence type="ECO:0000256" key="4">
    <source>
        <dbReference type="ARBA" id="ARBA00012738"/>
    </source>
</evidence>
<comment type="catalytic activity">
    <reaction evidence="12">
        <text>L-glutamine + H2O = L-glutamate + NH4(+)</text>
        <dbReference type="Rhea" id="RHEA:15889"/>
        <dbReference type="ChEBI" id="CHEBI:15377"/>
        <dbReference type="ChEBI" id="CHEBI:28938"/>
        <dbReference type="ChEBI" id="CHEBI:29985"/>
        <dbReference type="ChEBI" id="CHEBI:58359"/>
    </reaction>
</comment>
<dbReference type="AlphaFoldDB" id="A0A514C969"/>
<dbReference type="InterPro" id="IPR050472">
    <property type="entry name" value="Anth_synth/Amidotransfase"/>
</dbReference>
<keyword evidence="8" id="KW-0315">Glutamine amidotransferase</keyword>
<evidence type="ECO:0000256" key="2">
    <source>
        <dbReference type="ARBA" id="ARBA00005077"/>
    </source>
</evidence>
<dbReference type="Gene3D" id="3.50.30.20">
    <property type="entry name" value="Carbamoyl-phosphate synthase small subunit, N-terminal domain"/>
    <property type="match status" value="1"/>
</dbReference>
<dbReference type="PANTHER" id="PTHR43418:SF7">
    <property type="entry name" value="CARBAMOYL-PHOSPHATE SYNTHASE SMALL CHAIN"/>
    <property type="match status" value="1"/>
</dbReference>
<dbReference type="GO" id="GO:0006221">
    <property type="term" value="P:pyrimidine nucleotide biosynthetic process"/>
    <property type="evidence" value="ECO:0007669"/>
    <property type="project" value="UniProtKB-KW"/>
</dbReference>
<evidence type="ECO:0000256" key="3">
    <source>
        <dbReference type="ARBA" id="ARBA00007800"/>
    </source>
</evidence>
<proteinExistence type="inferred from homology"/>
<evidence type="ECO:0000256" key="11">
    <source>
        <dbReference type="ARBA" id="ARBA00048816"/>
    </source>
</evidence>
<evidence type="ECO:0000256" key="5">
    <source>
        <dbReference type="ARBA" id="ARBA00022598"/>
    </source>
</evidence>
<dbReference type="SMART" id="SM01097">
    <property type="entry name" value="CPSase_sm_chain"/>
    <property type="match status" value="1"/>
</dbReference>
<dbReference type="InterPro" id="IPR002474">
    <property type="entry name" value="CarbamoylP_synth_ssu_N"/>
</dbReference>
<dbReference type="EC" id="6.3.5.5" evidence="4"/>
<dbReference type="PRINTS" id="PR00099">
    <property type="entry name" value="CPSGATASE"/>
</dbReference>
<keyword evidence="6" id="KW-0547">Nucleotide-binding</keyword>
<dbReference type="GO" id="GO:0004359">
    <property type="term" value="F:glutaminase activity"/>
    <property type="evidence" value="ECO:0007669"/>
    <property type="project" value="RHEA"/>
</dbReference>
<dbReference type="PRINTS" id="PR00096">
    <property type="entry name" value="GATASE"/>
</dbReference>
<dbReference type="EMBL" id="MK335895">
    <property type="protein sequence ID" value="QDH76314.1"/>
    <property type="molecule type" value="Genomic_DNA"/>
</dbReference>
<dbReference type="GO" id="GO:0006207">
    <property type="term" value="P:'de novo' pyrimidine nucleobase biosynthetic process"/>
    <property type="evidence" value="ECO:0007669"/>
    <property type="project" value="InterPro"/>
</dbReference>
<dbReference type="SUPFAM" id="SSF52317">
    <property type="entry name" value="Class I glutamine amidotransferase-like"/>
    <property type="match status" value="1"/>
</dbReference>